<dbReference type="PANTHER" id="PTHR35332">
    <property type="entry name" value="REGULATION OF ENOLASE PROTEIN 1"/>
    <property type="match status" value="1"/>
</dbReference>
<dbReference type="PANTHER" id="PTHR35332:SF2">
    <property type="entry name" value="REGULATION OF ENOLASE PROTEIN 1"/>
    <property type="match status" value="1"/>
</dbReference>
<organism evidence="1 2">
    <name type="scientific">Colletotrichum sojae</name>
    <dbReference type="NCBI Taxonomy" id="2175907"/>
    <lineage>
        <taxon>Eukaryota</taxon>
        <taxon>Fungi</taxon>
        <taxon>Dikarya</taxon>
        <taxon>Ascomycota</taxon>
        <taxon>Pezizomycotina</taxon>
        <taxon>Sordariomycetes</taxon>
        <taxon>Hypocreomycetidae</taxon>
        <taxon>Glomerellales</taxon>
        <taxon>Glomerellaceae</taxon>
        <taxon>Colletotrichum</taxon>
        <taxon>Colletotrichum orchidearum species complex</taxon>
    </lineage>
</organism>
<evidence type="ECO:0000313" key="2">
    <source>
        <dbReference type="Proteomes" id="UP000652219"/>
    </source>
</evidence>
<dbReference type="Gene3D" id="2.60.120.200">
    <property type="match status" value="1"/>
</dbReference>
<sequence length="193" mass="21601">MSTDAFTLSAGPDTDVWKKPPSTNVYNAPTRAVPTKPLSEFKSAKITFSADWSEQYDQAGLILTFDSISGTRERRWIKTGLEYYNNTPQLSTVSCDRWADWSITPVAAFGDTKSIAVSVEKEQDSLGVSFWVYFVRQDGTKEPLREICWVFGDDDSSGKDWNLTVGALVARPAKDAKDSLTVQFKDFDVQWSS</sequence>
<protein>
    <submittedName>
        <fullName evidence="1">Uncharacterized protein</fullName>
    </submittedName>
</protein>
<accession>A0A8H6JEU2</accession>
<dbReference type="InterPro" id="IPR009784">
    <property type="entry name" value="DUF1349"/>
</dbReference>
<name>A0A8H6JEU2_9PEZI</name>
<dbReference type="Proteomes" id="UP000652219">
    <property type="component" value="Unassembled WGS sequence"/>
</dbReference>
<gene>
    <name evidence="1" type="ORF">CSOJ01_05445</name>
</gene>
<evidence type="ECO:0000313" key="1">
    <source>
        <dbReference type="EMBL" id="KAF6811854.1"/>
    </source>
</evidence>
<proteinExistence type="predicted"/>
<comment type="caution">
    <text evidence="1">The sequence shown here is derived from an EMBL/GenBank/DDBJ whole genome shotgun (WGS) entry which is preliminary data.</text>
</comment>
<keyword evidence="2" id="KW-1185">Reference proteome</keyword>
<dbReference type="AlphaFoldDB" id="A0A8H6JEU2"/>
<dbReference type="EMBL" id="WIGN01000069">
    <property type="protein sequence ID" value="KAF6811854.1"/>
    <property type="molecule type" value="Genomic_DNA"/>
</dbReference>
<reference evidence="1 2" key="1">
    <citation type="journal article" date="2020" name="Phytopathology">
        <title>Genome Sequence Resources of Colletotrichum truncatum, C. plurivorum, C. musicola, and C. sojae: Four Species Pathogenic to Soybean (Glycine max).</title>
        <authorList>
            <person name="Rogerio F."/>
            <person name="Boufleur T.R."/>
            <person name="Ciampi-Guillardi M."/>
            <person name="Sukno S.A."/>
            <person name="Thon M.R."/>
            <person name="Massola Junior N.S."/>
            <person name="Baroncelli R."/>
        </authorList>
    </citation>
    <scope>NUCLEOTIDE SEQUENCE [LARGE SCALE GENOMIC DNA]</scope>
    <source>
        <strain evidence="1 2">LFN0009</strain>
    </source>
</reference>
<dbReference type="Pfam" id="PF07081">
    <property type="entry name" value="DUF1349"/>
    <property type="match status" value="1"/>
</dbReference>